<reference evidence="2 3" key="1">
    <citation type="journal article" date="2015" name="Stand. Genomic Sci.">
        <title>Genomic Encyclopedia of Bacterial and Archaeal Type Strains, Phase III: the genomes of soil and plant-associated and newly described type strains.</title>
        <authorList>
            <person name="Whitman W.B."/>
            <person name="Woyke T."/>
            <person name="Klenk H.P."/>
            <person name="Zhou Y."/>
            <person name="Lilburn T.G."/>
            <person name="Beck B.J."/>
            <person name="De Vos P."/>
            <person name="Vandamme P."/>
            <person name="Eisen J.A."/>
            <person name="Garrity G."/>
            <person name="Hugenholtz P."/>
            <person name="Kyrpides N.C."/>
        </authorList>
    </citation>
    <scope>NUCLEOTIDE SEQUENCE [LARGE SCALE GENOMIC DNA]</scope>
    <source>
        <strain evidence="2 3">S2T63</strain>
    </source>
</reference>
<feature type="transmembrane region" description="Helical" evidence="1">
    <location>
        <begin position="20"/>
        <end position="40"/>
    </location>
</feature>
<proteinExistence type="predicted"/>
<organism evidence="2 3">
    <name type="scientific">Microbacterium telephonicum</name>
    <dbReference type="NCBI Taxonomy" id="1714841"/>
    <lineage>
        <taxon>Bacteria</taxon>
        <taxon>Bacillati</taxon>
        <taxon>Actinomycetota</taxon>
        <taxon>Actinomycetes</taxon>
        <taxon>Micrococcales</taxon>
        <taxon>Microbacteriaceae</taxon>
        <taxon>Microbacterium</taxon>
    </lineage>
</organism>
<evidence type="ECO:0000313" key="3">
    <source>
        <dbReference type="Proteomes" id="UP000273158"/>
    </source>
</evidence>
<protein>
    <submittedName>
        <fullName evidence="2">Putative membrane protein DUF2142</fullName>
    </submittedName>
</protein>
<name>A0A498BY43_9MICO</name>
<keyword evidence="1" id="KW-0812">Transmembrane</keyword>
<gene>
    <name evidence="2" type="ORF">C7474_2364</name>
</gene>
<keyword evidence="1" id="KW-0472">Membrane</keyword>
<evidence type="ECO:0000256" key="1">
    <source>
        <dbReference type="SAM" id="Phobius"/>
    </source>
</evidence>
<keyword evidence="1" id="KW-1133">Transmembrane helix</keyword>
<keyword evidence="3" id="KW-1185">Reference proteome</keyword>
<dbReference type="EMBL" id="RCDB01000003">
    <property type="protein sequence ID" value="RLK47767.1"/>
    <property type="molecule type" value="Genomic_DNA"/>
</dbReference>
<dbReference type="Proteomes" id="UP000273158">
    <property type="component" value="Unassembled WGS sequence"/>
</dbReference>
<comment type="caution">
    <text evidence="2">The sequence shown here is derived from an EMBL/GenBank/DDBJ whole genome shotgun (WGS) entry which is preliminary data.</text>
</comment>
<sequence length="110" mass="11832">MKMRAGVQRLRVGFLRHDPLIFVVAVAAVGAVFIAAFIAVTPVGFGLDEEHHTYRAWQVSRGEIEPRTLTEGKQYGGPIPVALVNYVIAGTDAANSARGIGLPWDGMTGR</sequence>
<accession>A0A498BY43</accession>
<dbReference type="AlphaFoldDB" id="A0A498BY43"/>
<evidence type="ECO:0000313" key="2">
    <source>
        <dbReference type="EMBL" id="RLK47767.1"/>
    </source>
</evidence>